<keyword evidence="2 7" id="KW-0645">Protease</keyword>
<comment type="caution">
    <text evidence="10">The sequence shown here is derived from an EMBL/GenBank/DDBJ whole genome shotgun (WGS) entry which is preliminary data.</text>
</comment>
<keyword evidence="4 7" id="KW-0378">Hydrolase</keyword>
<feature type="active site" description="Charge relay system" evidence="6 7">
    <location>
        <position position="460"/>
    </location>
</feature>
<dbReference type="Gene3D" id="3.40.50.200">
    <property type="entry name" value="Peptidase S8/S53 domain"/>
    <property type="match status" value="1"/>
</dbReference>
<evidence type="ECO:0000313" key="11">
    <source>
        <dbReference type="Proteomes" id="UP000825729"/>
    </source>
</evidence>
<dbReference type="InterPro" id="IPR045051">
    <property type="entry name" value="SBT"/>
</dbReference>
<dbReference type="FunFam" id="3.40.50.200:FF:000006">
    <property type="entry name" value="Subtilisin-like protease SBT1.5"/>
    <property type="match status" value="1"/>
</dbReference>
<evidence type="ECO:0000256" key="3">
    <source>
        <dbReference type="ARBA" id="ARBA00022729"/>
    </source>
</evidence>
<evidence type="ECO:0000259" key="8">
    <source>
        <dbReference type="Pfam" id="PF00082"/>
    </source>
</evidence>
<feature type="domain" description="Subtilisin-like protease fibronectin type-III" evidence="9">
    <location>
        <begin position="576"/>
        <end position="683"/>
    </location>
</feature>
<evidence type="ECO:0000256" key="2">
    <source>
        <dbReference type="ARBA" id="ARBA00022670"/>
    </source>
</evidence>
<feature type="active site" description="Charge relay system" evidence="6 7">
    <location>
        <position position="66"/>
    </location>
</feature>
<keyword evidence="3" id="KW-0732">Signal</keyword>
<evidence type="ECO:0000256" key="4">
    <source>
        <dbReference type="ARBA" id="ARBA00022801"/>
    </source>
</evidence>
<dbReference type="GO" id="GO:0004252">
    <property type="term" value="F:serine-type endopeptidase activity"/>
    <property type="evidence" value="ECO:0007669"/>
    <property type="project" value="UniProtKB-UniRule"/>
</dbReference>
<protein>
    <submittedName>
        <fullName evidence="10">Uncharacterized protein</fullName>
    </submittedName>
</protein>
<dbReference type="InterPro" id="IPR000209">
    <property type="entry name" value="Peptidase_S8/S53_dom"/>
</dbReference>
<evidence type="ECO:0000256" key="6">
    <source>
        <dbReference type="PIRSR" id="PIRSR615500-1"/>
    </source>
</evidence>
<sequence length="692" mass="73374">MSRFAARLTASQLEALSHSTGYVSSLKDSPVEEDTTHTSDFLGLSKTSGVWPAAKYGENVIIGVIDSGIWPESRSFHDHNLGPVPAKWKGTCEEGTAFNSSMCNRKLIGARFFNKGILSALPNLTLAVNSPRDDRGHGTHTASTAAGNFVPGATYFGYGAGTSKGMAPRSRIAAYKVGYLEGIVASDIMAGIDAAISDGVDVISVSLGLSDIPLHEDPIAIASYAAMKKGILVVSPAGNRGPRVGLLHNGAPWLLTVGASDVDRKFAGTITLGNGVSVVGESMYPGKPTLISKVPLVLMKTCNSSKLLNQFCRGKIVVCEDTGELKDQLWVVSSAAVAGGIFISDDPMAIFQYENASFPATIVRRQQATSILAYIATSRPDPKVSMEFGQTILGTKPAPSAAFYSSRGPSAASPLVLKPDVIAPGTSILASWPSNVSVNIARSDDDKILYSDFNVASGSSMACPHAAGVAALLKAVHPTWSPAAIRSAMMTTATGLDNTQKPIADYGKNGSPADPFAAGSGQIDPNRATDPGLVYDADVDDYRRYLCALNYTKAQIQVITRSSALRPIKCSDSSSDLNYPSFIAFLNSKDASSAGVVRSYRRRVTNVGDNPRGATYRVKTVPVLEGFNVKVEPEALVFTSKNQKLEFTLTLTKSQGKMKKEVVYGSLIWEDDERKHSVSSPIVATSLVTNLP</sequence>
<dbReference type="AlphaFoldDB" id="A0AAV7E912"/>
<dbReference type="PROSITE" id="PS51892">
    <property type="entry name" value="SUBTILASE"/>
    <property type="match status" value="1"/>
</dbReference>
<dbReference type="CDD" id="cd02120">
    <property type="entry name" value="PA_subtilisin_like"/>
    <property type="match status" value="1"/>
</dbReference>
<dbReference type="Gene3D" id="2.60.40.2310">
    <property type="match status" value="1"/>
</dbReference>
<dbReference type="InterPro" id="IPR041469">
    <property type="entry name" value="Subtilisin-like_FN3"/>
</dbReference>
<feature type="domain" description="Peptidase S8/S53" evidence="8">
    <location>
        <begin position="57"/>
        <end position="499"/>
    </location>
</feature>
<dbReference type="InterPro" id="IPR036852">
    <property type="entry name" value="Peptidase_S8/S53_dom_sf"/>
</dbReference>
<dbReference type="PANTHER" id="PTHR10795">
    <property type="entry name" value="PROPROTEIN CONVERTASE SUBTILISIN/KEXIN"/>
    <property type="match status" value="1"/>
</dbReference>
<dbReference type="Gene3D" id="3.50.30.30">
    <property type="match status" value="1"/>
</dbReference>
<dbReference type="Pfam" id="PF17766">
    <property type="entry name" value="fn3_6"/>
    <property type="match status" value="1"/>
</dbReference>
<keyword evidence="5 7" id="KW-0720">Serine protease</keyword>
<proteinExistence type="inferred from homology"/>
<dbReference type="Proteomes" id="UP000825729">
    <property type="component" value="Unassembled WGS sequence"/>
</dbReference>
<dbReference type="EMBL" id="JAINDJ010000006">
    <property type="protein sequence ID" value="KAG9443997.1"/>
    <property type="molecule type" value="Genomic_DNA"/>
</dbReference>
<comment type="similarity">
    <text evidence="1 7">Belongs to the peptidase S8 family.</text>
</comment>
<dbReference type="GO" id="GO:0006508">
    <property type="term" value="P:proteolysis"/>
    <property type="evidence" value="ECO:0007669"/>
    <property type="project" value="UniProtKB-KW"/>
</dbReference>
<name>A0AAV7E912_ARIFI</name>
<organism evidence="10 11">
    <name type="scientific">Aristolochia fimbriata</name>
    <name type="common">White veined hardy Dutchman's pipe vine</name>
    <dbReference type="NCBI Taxonomy" id="158543"/>
    <lineage>
        <taxon>Eukaryota</taxon>
        <taxon>Viridiplantae</taxon>
        <taxon>Streptophyta</taxon>
        <taxon>Embryophyta</taxon>
        <taxon>Tracheophyta</taxon>
        <taxon>Spermatophyta</taxon>
        <taxon>Magnoliopsida</taxon>
        <taxon>Magnoliidae</taxon>
        <taxon>Piperales</taxon>
        <taxon>Aristolochiaceae</taxon>
        <taxon>Aristolochia</taxon>
    </lineage>
</organism>
<dbReference type="CDD" id="cd04852">
    <property type="entry name" value="Peptidases_S8_3"/>
    <property type="match status" value="1"/>
</dbReference>
<dbReference type="SUPFAM" id="SSF52743">
    <property type="entry name" value="Subtilisin-like"/>
    <property type="match status" value="1"/>
</dbReference>
<dbReference type="InterPro" id="IPR015500">
    <property type="entry name" value="Peptidase_S8_subtilisin-rel"/>
</dbReference>
<evidence type="ECO:0000256" key="7">
    <source>
        <dbReference type="PROSITE-ProRule" id="PRU01240"/>
    </source>
</evidence>
<dbReference type="PRINTS" id="PR00723">
    <property type="entry name" value="SUBTILISIN"/>
</dbReference>
<accession>A0AAV7E912</accession>
<keyword evidence="11" id="KW-1185">Reference proteome</keyword>
<evidence type="ECO:0000256" key="5">
    <source>
        <dbReference type="ARBA" id="ARBA00022825"/>
    </source>
</evidence>
<gene>
    <name evidence="10" type="ORF">H6P81_015337</name>
</gene>
<reference evidence="10 11" key="1">
    <citation type="submission" date="2021-07" db="EMBL/GenBank/DDBJ databases">
        <title>The Aristolochia fimbriata genome: insights into angiosperm evolution, floral development and chemical biosynthesis.</title>
        <authorList>
            <person name="Jiao Y."/>
        </authorList>
    </citation>
    <scope>NUCLEOTIDE SEQUENCE [LARGE SCALE GENOMIC DNA]</scope>
    <source>
        <strain evidence="10">IBCAS-2021</strain>
        <tissue evidence="10">Leaf</tissue>
    </source>
</reference>
<dbReference type="Pfam" id="PF00082">
    <property type="entry name" value="Peptidase_S8"/>
    <property type="match status" value="1"/>
</dbReference>
<evidence type="ECO:0000259" key="9">
    <source>
        <dbReference type="Pfam" id="PF17766"/>
    </source>
</evidence>
<dbReference type="InterPro" id="IPR034197">
    <property type="entry name" value="Peptidases_S8_3"/>
</dbReference>
<evidence type="ECO:0000256" key="1">
    <source>
        <dbReference type="ARBA" id="ARBA00011073"/>
    </source>
</evidence>
<evidence type="ECO:0000313" key="10">
    <source>
        <dbReference type="EMBL" id="KAG9443997.1"/>
    </source>
</evidence>
<feature type="active site" description="Charge relay system" evidence="6 7">
    <location>
        <position position="137"/>
    </location>
</feature>